<accession>A0ABR0S9K5</accession>
<reference evidence="1 2" key="1">
    <citation type="submission" date="2024-01" db="EMBL/GenBank/DDBJ databases">
        <title>Complete genome of Cladobotryum mycophilum ATHUM6906.</title>
        <authorList>
            <person name="Christinaki A.C."/>
            <person name="Myridakis A.I."/>
            <person name="Kouvelis V.N."/>
        </authorList>
    </citation>
    <scope>NUCLEOTIDE SEQUENCE [LARGE SCALE GENOMIC DNA]</scope>
    <source>
        <strain evidence="1 2">ATHUM6906</strain>
    </source>
</reference>
<keyword evidence="2" id="KW-1185">Reference proteome</keyword>
<dbReference type="Gene3D" id="3.30.560.10">
    <property type="entry name" value="Glucose Oxidase, domain 3"/>
    <property type="match status" value="1"/>
</dbReference>
<dbReference type="EMBL" id="JAVFKD010000015">
    <property type="protein sequence ID" value="KAK5988839.1"/>
    <property type="molecule type" value="Genomic_DNA"/>
</dbReference>
<name>A0ABR0S9K5_9HYPO</name>
<dbReference type="Proteomes" id="UP001338125">
    <property type="component" value="Unassembled WGS sequence"/>
</dbReference>
<proteinExistence type="predicted"/>
<organism evidence="1 2">
    <name type="scientific">Cladobotryum mycophilum</name>
    <dbReference type="NCBI Taxonomy" id="491253"/>
    <lineage>
        <taxon>Eukaryota</taxon>
        <taxon>Fungi</taxon>
        <taxon>Dikarya</taxon>
        <taxon>Ascomycota</taxon>
        <taxon>Pezizomycotina</taxon>
        <taxon>Sordariomycetes</taxon>
        <taxon>Hypocreomycetidae</taxon>
        <taxon>Hypocreales</taxon>
        <taxon>Hypocreaceae</taxon>
        <taxon>Cladobotryum</taxon>
    </lineage>
</organism>
<comment type="caution">
    <text evidence="1">The sequence shown here is derived from an EMBL/GenBank/DDBJ whole genome shotgun (WGS) entry which is preliminary data.</text>
</comment>
<evidence type="ECO:0000313" key="2">
    <source>
        <dbReference type="Proteomes" id="UP001338125"/>
    </source>
</evidence>
<protein>
    <submittedName>
        <fullName evidence="1">Uncharacterized protein</fullName>
    </submittedName>
</protein>
<sequence>MAYQRSTVDSYNLKSVTFTPPDVALRGGPAVAFDEKALEPSGGPLHVAFWNHYVPVSTAIVRGLANLGFKETGQIQSGSLMGYAQFPATIDPTS</sequence>
<evidence type="ECO:0000313" key="1">
    <source>
        <dbReference type="EMBL" id="KAK5988839.1"/>
    </source>
</evidence>
<gene>
    <name evidence="1" type="ORF">PT974_10333</name>
</gene>